<evidence type="ECO:0000313" key="3">
    <source>
        <dbReference type="Proteomes" id="UP001161390"/>
    </source>
</evidence>
<dbReference type="InterPro" id="IPR002539">
    <property type="entry name" value="MaoC-like_dom"/>
</dbReference>
<evidence type="ECO:0000259" key="1">
    <source>
        <dbReference type="Pfam" id="PF01575"/>
    </source>
</evidence>
<reference evidence="2" key="2">
    <citation type="submission" date="2023-01" db="EMBL/GenBank/DDBJ databases">
        <title>Draft genome sequence of Algimonas porphyrae strain NBRC 108216.</title>
        <authorList>
            <person name="Sun Q."/>
            <person name="Mori K."/>
        </authorList>
    </citation>
    <scope>NUCLEOTIDE SEQUENCE</scope>
    <source>
        <strain evidence="2">NBRC 108216</strain>
    </source>
</reference>
<feature type="domain" description="MaoC-like" evidence="1">
    <location>
        <begin position="10"/>
        <end position="120"/>
    </location>
</feature>
<dbReference type="InterPro" id="IPR029069">
    <property type="entry name" value="HotDog_dom_sf"/>
</dbReference>
<evidence type="ECO:0000313" key="2">
    <source>
        <dbReference type="EMBL" id="GLQ21809.1"/>
    </source>
</evidence>
<organism evidence="2 3">
    <name type="scientific">Algimonas porphyrae</name>
    <dbReference type="NCBI Taxonomy" id="1128113"/>
    <lineage>
        <taxon>Bacteria</taxon>
        <taxon>Pseudomonadati</taxon>
        <taxon>Pseudomonadota</taxon>
        <taxon>Alphaproteobacteria</taxon>
        <taxon>Maricaulales</taxon>
        <taxon>Robiginitomaculaceae</taxon>
        <taxon>Algimonas</taxon>
    </lineage>
</organism>
<reference evidence="2" key="1">
    <citation type="journal article" date="2014" name="Int. J. Syst. Evol. Microbiol.">
        <title>Complete genome of a new Firmicutes species belonging to the dominant human colonic microbiota ('Ruminococcus bicirculans') reveals two chromosomes and a selective capacity to utilize plant glucans.</title>
        <authorList>
            <consortium name="NISC Comparative Sequencing Program"/>
            <person name="Wegmann U."/>
            <person name="Louis P."/>
            <person name="Goesmann A."/>
            <person name="Henrissat B."/>
            <person name="Duncan S.H."/>
            <person name="Flint H.J."/>
        </authorList>
    </citation>
    <scope>NUCLEOTIDE SEQUENCE</scope>
    <source>
        <strain evidence="2">NBRC 108216</strain>
    </source>
</reference>
<dbReference type="Pfam" id="PF01575">
    <property type="entry name" value="MaoC_dehydratas"/>
    <property type="match status" value="1"/>
</dbReference>
<sequence length="152" mass="16631">MPAFAADEIESKIGETMGVSDWIEVDQDRINTFAECTGDHQFIHVNPDMAKMTPFGTTIAHGFLTLSLIPEMSYGDAAASVKGARMGVNYGLNKLRFLAPVKNGKKVRGHFKLTGYDEKAPGQHLLTQEVTVEIEGEDKPALVAETLTMLFT</sequence>
<dbReference type="PANTHER" id="PTHR42993:SF1">
    <property type="entry name" value="MAOC-LIKE DEHYDRATASE DOMAIN-CONTAINING PROTEIN"/>
    <property type="match status" value="1"/>
</dbReference>
<dbReference type="EMBL" id="BSNJ01000006">
    <property type="protein sequence ID" value="GLQ21809.1"/>
    <property type="molecule type" value="Genomic_DNA"/>
</dbReference>
<dbReference type="Proteomes" id="UP001161390">
    <property type="component" value="Unassembled WGS sequence"/>
</dbReference>
<accession>A0ABQ5V511</accession>
<dbReference type="InterPro" id="IPR039375">
    <property type="entry name" value="NodN-like"/>
</dbReference>
<dbReference type="SUPFAM" id="SSF54637">
    <property type="entry name" value="Thioesterase/thiol ester dehydrase-isomerase"/>
    <property type="match status" value="1"/>
</dbReference>
<protein>
    <recommendedName>
        <fullName evidence="1">MaoC-like domain-containing protein</fullName>
    </recommendedName>
</protein>
<dbReference type="RefSeq" id="WP_284373757.1">
    <property type="nucleotide sequence ID" value="NZ_BSNJ01000006.1"/>
</dbReference>
<dbReference type="Gene3D" id="3.10.129.10">
    <property type="entry name" value="Hotdog Thioesterase"/>
    <property type="match status" value="1"/>
</dbReference>
<gene>
    <name evidence="2" type="ORF">GCM10007854_27640</name>
</gene>
<dbReference type="PANTHER" id="PTHR42993">
    <property type="entry name" value="MAOC-LIKE DEHYDRATASE DOMAIN-CONTAINING PROTEIN"/>
    <property type="match status" value="1"/>
</dbReference>
<keyword evidence="3" id="KW-1185">Reference proteome</keyword>
<proteinExistence type="predicted"/>
<name>A0ABQ5V511_9PROT</name>
<dbReference type="CDD" id="cd03450">
    <property type="entry name" value="NodN"/>
    <property type="match status" value="1"/>
</dbReference>
<comment type="caution">
    <text evidence="2">The sequence shown here is derived from an EMBL/GenBank/DDBJ whole genome shotgun (WGS) entry which is preliminary data.</text>
</comment>